<organism evidence="1 2">
    <name type="scientific">Parapedobacter indicus</name>
    <dbReference type="NCBI Taxonomy" id="1477437"/>
    <lineage>
        <taxon>Bacteria</taxon>
        <taxon>Pseudomonadati</taxon>
        <taxon>Bacteroidota</taxon>
        <taxon>Sphingobacteriia</taxon>
        <taxon>Sphingobacteriales</taxon>
        <taxon>Sphingobacteriaceae</taxon>
        <taxon>Parapedobacter</taxon>
    </lineage>
</organism>
<dbReference type="InterPro" id="IPR029063">
    <property type="entry name" value="SAM-dependent_MTases_sf"/>
</dbReference>
<dbReference type="Pfam" id="PF13578">
    <property type="entry name" value="Methyltransf_24"/>
    <property type="match status" value="1"/>
</dbReference>
<dbReference type="OrthoDB" id="9795498at2"/>
<dbReference type="GO" id="GO:0008168">
    <property type="term" value="F:methyltransferase activity"/>
    <property type="evidence" value="ECO:0007669"/>
    <property type="project" value="UniProtKB-KW"/>
</dbReference>
<gene>
    <name evidence="1" type="ORF">SAMN05444682_1091</name>
</gene>
<name>A0A1I3QHQ8_9SPHI</name>
<dbReference type="Gene3D" id="3.40.50.150">
    <property type="entry name" value="Vaccinia Virus protein VP39"/>
    <property type="match status" value="1"/>
</dbReference>
<dbReference type="Proteomes" id="UP000198670">
    <property type="component" value="Unassembled WGS sequence"/>
</dbReference>
<keyword evidence="1" id="KW-0808">Transferase</keyword>
<accession>A0A1I3QHQ8</accession>
<protein>
    <submittedName>
        <fullName evidence="1">Methyltransferase domain-containing protein</fullName>
    </submittedName>
</protein>
<proteinExistence type="predicted"/>
<evidence type="ECO:0000313" key="1">
    <source>
        <dbReference type="EMBL" id="SFJ33663.1"/>
    </source>
</evidence>
<dbReference type="AlphaFoldDB" id="A0A1I3QHQ8"/>
<keyword evidence="1" id="KW-0489">Methyltransferase</keyword>
<dbReference type="GO" id="GO:0032259">
    <property type="term" value="P:methylation"/>
    <property type="evidence" value="ECO:0007669"/>
    <property type="project" value="UniProtKB-KW"/>
</dbReference>
<dbReference type="EMBL" id="FOQO01000009">
    <property type="protein sequence ID" value="SFJ33663.1"/>
    <property type="molecule type" value="Genomic_DNA"/>
</dbReference>
<dbReference type="RefSeq" id="WP_090628912.1">
    <property type="nucleotide sequence ID" value="NZ_FOQO01000009.1"/>
</dbReference>
<sequence>MKNFLRKNFWILDILMLPFVWISARILKLLRSQGIANFPLSKRTLLNVGVFPISDHYYEPLFNSKHLFKPLSEERKLPGINWNVDGQLEILNTFSFQDEFDPISDDFVSDKVFHFTNGGYESGDAEYWYNIIRLKKPKRIIEIGSGHSTKMARLAIQENQRRDDTYECKHICIEPYEMPWLEKIGVEVLRTRVENVDLNFFKQLEVNDILFIDSSHIIRPQGDVLFEYLELLPTLNQGVIVHVHDIFSPRDYLREWVEDEVRFWNEQYLLEAFLTSNTDWKIIGALNFLHHNHFNLTRCAV</sequence>
<keyword evidence="2" id="KW-1185">Reference proteome</keyword>
<evidence type="ECO:0000313" key="2">
    <source>
        <dbReference type="Proteomes" id="UP000198670"/>
    </source>
</evidence>
<dbReference type="SUPFAM" id="SSF53335">
    <property type="entry name" value="S-adenosyl-L-methionine-dependent methyltransferases"/>
    <property type="match status" value="1"/>
</dbReference>
<reference evidence="1 2" key="1">
    <citation type="submission" date="2016-10" db="EMBL/GenBank/DDBJ databases">
        <authorList>
            <person name="de Groot N.N."/>
        </authorList>
    </citation>
    <scope>NUCLEOTIDE SEQUENCE [LARGE SCALE GENOMIC DNA]</scope>
    <source>
        <strain evidence="1 2">RK1</strain>
    </source>
</reference>
<dbReference type="STRING" id="1477437.SAMN05444682_1091"/>